<evidence type="ECO:0000313" key="6">
    <source>
        <dbReference type="EMBL" id="OGD69639.1"/>
    </source>
</evidence>
<dbReference type="GO" id="GO:0015969">
    <property type="term" value="P:guanosine tetraphosphate metabolic process"/>
    <property type="evidence" value="ECO:0007669"/>
    <property type="project" value="InterPro"/>
</dbReference>
<dbReference type="SMART" id="SM00954">
    <property type="entry name" value="RelA_SpoT"/>
    <property type="match status" value="1"/>
</dbReference>
<dbReference type="PANTHER" id="PTHR21262">
    <property type="entry name" value="GUANOSINE-3',5'-BIS DIPHOSPHATE 3'-PYROPHOSPHOHYDROLASE"/>
    <property type="match status" value="1"/>
</dbReference>
<dbReference type="Pfam" id="PF02824">
    <property type="entry name" value="TGS"/>
    <property type="match status" value="1"/>
</dbReference>
<proteinExistence type="inferred from homology"/>
<dbReference type="InterPro" id="IPR007685">
    <property type="entry name" value="RelA_SpoT"/>
</dbReference>
<dbReference type="InterPro" id="IPR033655">
    <property type="entry name" value="TGS_RelA/SpoT"/>
</dbReference>
<dbReference type="NCBIfam" id="TIGR00691">
    <property type="entry name" value="spoT_relA"/>
    <property type="match status" value="1"/>
</dbReference>
<dbReference type="InterPro" id="IPR004811">
    <property type="entry name" value="RelA/Spo_fam"/>
</dbReference>
<dbReference type="Pfam" id="PF13328">
    <property type="entry name" value="HD_4"/>
    <property type="match status" value="1"/>
</dbReference>
<gene>
    <name evidence="6" type="ORF">A3E89_02380</name>
</gene>
<feature type="domain" description="TGS" evidence="5">
    <location>
        <begin position="411"/>
        <end position="472"/>
    </location>
</feature>
<evidence type="ECO:0000259" key="4">
    <source>
        <dbReference type="PROSITE" id="PS51831"/>
    </source>
</evidence>
<dbReference type="Gene3D" id="1.10.3210.10">
    <property type="entry name" value="Hypothetical protein af1432"/>
    <property type="match status" value="1"/>
</dbReference>
<feature type="domain" description="HD" evidence="4">
    <location>
        <begin position="51"/>
        <end position="149"/>
    </location>
</feature>
<dbReference type="SUPFAM" id="SSF81271">
    <property type="entry name" value="TGS-like"/>
    <property type="match status" value="1"/>
</dbReference>
<dbReference type="CDD" id="cd05399">
    <property type="entry name" value="NT_Rel-Spo_like"/>
    <property type="match status" value="1"/>
</dbReference>
<dbReference type="SUPFAM" id="SSF109604">
    <property type="entry name" value="HD-domain/PDEase-like"/>
    <property type="match status" value="1"/>
</dbReference>
<dbReference type="GO" id="GO:0003723">
    <property type="term" value="F:RNA binding"/>
    <property type="evidence" value="ECO:0007669"/>
    <property type="project" value="UniProtKB-KW"/>
</dbReference>
<dbReference type="PROSITE" id="PS50889">
    <property type="entry name" value="S4"/>
    <property type="match status" value="1"/>
</dbReference>
<dbReference type="GO" id="GO:0005886">
    <property type="term" value="C:plasma membrane"/>
    <property type="evidence" value="ECO:0007669"/>
    <property type="project" value="TreeGrafter"/>
</dbReference>
<dbReference type="Pfam" id="PF04607">
    <property type="entry name" value="RelA_SpoT"/>
    <property type="match status" value="1"/>
</dbReference>
<dbReference type="Gene3D" id="3.10.20.30">
    <property type="match status" value="1"/>
</dbReference>
<dbReference type="FunFam" id="1.10.3210.10:FF:000001">
    <property type="entry name" value="GTP pyrophosphokinase RelA"/>
    <property type="match status" value="1"/>
</dbReference>
<dbReference type="PANTHER" id="PTHR21262:SF31">
    <property type="entry name" value="GTP PYROPHOSPHOKINASE"/>
    <property type="match status" value="1"/>
</dbReference>
<comment type="pathway">
    <text evidence="1">Purine metabolism.</text>
</comment>
<protein>
    <recommendedName>
        <fullName evidence="8">TGS domain-containing protein</fullName>
    </recommendedName>
</protein>
<dbReference type="Gene3D" id="3.30.460.10">
    <property type="entry name" value="Beta Polymerase, domain 2"/>
    <property type="match status" value="1"/>
</dbReference>
<dbReference type="InterPro" id="IPR004095">
    <property type="entry name" value="TGS"/>
</dbReference>
<dbReference type="InterPro" id="IPR012676">
    <property type="entry name" value="TGS-like"/>
</dbReference>
<evidence type="ECO:0008006" key="8">
    <source>
        <dbReference type="Google" id="ProtNLM"/>
    </source>
</evidence>
<dbReference type="SMART" id="SM00471">
    <property type="entry name" value="HDc"/>
    <property type="match status" value="1"/>
</dbReference>
<dbReference type="InterPro" id="IPR003607">
    <property type="entry name" value="HD/PDEase_dom"/>
</dbReference>
<name>A0A1F5EQG4_9BACT</name>
<dbReference type="Proteomes" id="UP000185891">
    <property type="component" value="Unassembled WGS sequence"/>
</dbReference>
<accession>A0A1F5EQG4</accession>
<sequence length="503" mass="57774">MTEIPKEQPKIKDLFDKMGHIDAEGRKLVSKAYDFAQKAHEGQMRASGDPYFTHVFETAKILAEIGMGPNVISAGLLHDVLEDTEITAEQIEKEFNSDILFLIEGVTKLGKLKYRGLKRHTESLRKFFIATSKDIRVVIIRLADRLHNMETLEYLPREKQVRKATEVLEIFSPLAYRLGMRFIHRKLEDLAFKYSNPEEYEKTLKILKQRKKQDMKFLEKFDRSLKKKLAEEKITNFSTSFRVKNLYSLYQKMHRKDGEIEKIYDITAIRIITTSVHDCYKVLGIIHSTWKPLPSRLKDYIALPKPNGYQSIHTTIFTGDGGIIEIQIRTKEMHDVAEMGVASHLSYKGKKTKDALSQIAWFKNIISKDDETKKALSREEKTPDWIKKLGEEVDGDDEGVIDNLKEDFFGHRVFVFTPNGDVIDLPTESSPIDFAYAVHSHIGNHLTGAKINGKLASLDTKLKNGDIVEIVTKKTSAPTRKWLDIAKTSEAKRHIRAKLKLDR</sequence>
<dbReference type="FunFam" id="3.10.20.30:FF:000002">
    <property type="entry name" value="GTP pyrophosphokinase (RelA/SpoT)"/>
    <property type="match status" value="1"/>
</dbReference>
<dbReference type="SUPFAM" id="SSF81301">
    <property type="entry name" value="Nucleotidyltransferase"/>
    <property type="match status" value="1"/>
</dbReference>
<comment type="function">
    <text evidence="3">In eubacteria ppGpp (guanosine 3'-diphosphate 5'-diphosphate) is a mediator of the stringent response that coordinates a variety of cellular activities in response to changes in nutritional abundance.</text>
</comment>
<evidence type="ECO:0000256" key="3">
    <source>
        <dbReference type="RuleBase" id="RU003847"/>
    </source>
</evidence>
<evidence type="ECO:0000313" key="7">
    <source>
        <dbReference type="Proteomes" id="UP000185891"/>
    </source>
</evidence>
<keyword evidence="2" id="KW-0694">RNA-binding</keyword>
<dbReference type="CDD" id="cd01668">
    <property type="entry name" value="TGS_RSH"/>
    <property type="match status" value="1"/>
</dbReference>
<dbReference type="FunFam" id="3.30.460.10:FF:000001">
    <property type="entry name" value="GTP pyrophosphokinase RelA"/>
    <property type="match status" value="1"/>
</dbReference>
<dbReference type="AlphaFoldDB" id="A0A1F5EQG4"/>
<dbReference type="PROSITE" id="PS51880">
    <property type="entry name" value="TGS"/>
    <property type="match status" value="1"/>
</dbReference>
<dbReference type="PROSITE" id="PS51831">
    <property type="entry name" value="HD"/>
    <property type="match status" value="1"/>
</dbReference>
<evidence type="ECO:0000256" key="1">
    <source>
        <dbReference type="ARBA" id="ARBA00025704"/>
    </source>
</evidence>
<reference evidence="6 7" key="1">
    <citation type="journal article" date="2016" name="Nat. Commun.">
        <title>Thousands of microbial genomes shed light on interconnected biogeochemical processes in an aquifer system.</title>
        <authorList>
            <person name="Anantharaman K."/>
            <person name="Brown C.T."/>
            <person name="Hug L.A."/>
            <person name="Sharon I."/>
            <person name="Castelle C.J."/>
            <person name="Probst A.J."/>
            <person name="Thomas B.C."/>
            <person name="Singh A."/>
            <person name="Wilkins M.J."/>
            <person name="Karaoz U."/>
            <person name="Brodie E.L."/>
            <person name="Williams K.H."/>
            <person name="Hubbard S.S."/>
            <person name="Banfield J.F."/>
        </authorList>
    </citation>
    <scope>NUCLEOTIDE SEQUENCE [LARGE SCALE GENOMIC DNA]</scope>
</reference>
<comment type="similarity">
    <text evidence="3">Belongs to the relA/spoT family.</text>
</comment>
<dbReference type="InterPro" id="IPR012675">
    <property type="entry name" value="Beta-grasp_dom_sf"/>
</dbReference>
<comment type="caution">
    <text evidence="6">The sequence shown here is derived from an EMBL/GenBank/DDBJ whole genome shotgun (WGS) entry which is preliminary data.</text>
</comment>
<evidence type="ECO:0000256" key="2">
    <source>
        <dbReference type="PROSITE-ProRule" id="PRU00182"/>
    </source>
</evidence>
<dbReference type="CDD" id="cd00077">
    <property type="entry name" value="HDc"/>
    <property type="match status" value="1"/>
</dbReference>
<evidence type="ECO:0000259" key="5">
    <source>
        <dbReference type="PROSITE" id="PS51880"/>
    </source>
</evidence>
<dbReference type="InterPro" id="IPR006674">
    <property type="entry name" value="HD_domain"/>
</dbReference>
<organism evidence="6 7">
    <name type="scientific">Candidatus Campbellbacteria bacterium RIFCSPHIGHO2_12_FULL_35_10</name>
    <dbReference type="NCBI Taxonomy" id="1797578"/>
    <lineage>
        <taxon>Bacteria</taxon>
        <taxon>Candidatus Campbelliibacteriota</taxon>
    </lineage>
</organism>
<dbReference type="InterPro" id="IPR043519">
    <property type="entry name" value="NT_sf"/>
</dbReference>
<dbReference type="EMBL" id="MFAA01000003">
    <property type="protein sequence ID" value="OGD69639.1"/>
    <property type="molecule type" value="Genomic_DNA"/>
</dbReference>